<evidence type="ECO:0000256" key="3">
    <source>
        <dbReference type="SAM" id="MobiDB-lite"/>
    </source>
</evidence>
<dbReference type="EMBL" id="VHLG01000002">
    <property type="protein sequence ID" value="TPW32381.1"/>
    <property type="molecule type" value="Genomic_DNA"/>
</dbReference>
<dbReference type="Pfam" id="PF08211">
    <property type="entry name" value="dCMP_cyt_deam_2"/>
    <property type="match status" value="1"/>
</dbReference>
<gene>
    <name evidence="5" type="primary">cdd</name>
    <name evidence="5" type="ORF">FJU08_05085</name>
</gene>
<dbReference type="EC" id="3.5.4.5" evidence="5"/>
<keyword evidence="6" id="KW-1185">Reference proteome</keyword>
<feature type="domain" description="CMP/dCMP-type deaminase" evidence="4">
    <location>
        <begin position="232"/>
        <end position="343"/>
    </location>
</feature>
<dbReference type="Pfam" id="PF00383">
    <property type="entry name" value="dCMP_cyt_deam_1"/>
    <property type="match status" value="1"/>
</dbReference>
<proteinExistence type="inferred from homology"/>
<dbReference type="OrthoDB" id="9795347at2"/>
<comment type="caution">
    <text evidence="5">The sequence shown here is derived from an EMBL/GenBank/DDBJ whole genome shotgun (WGS) entry which is preliminary data.</text>
</comment>
<dbReference type="SUPFAM" id="SSF53927">
    <property type="entry name" value="Cytidine deaminase-like"/>
    <property type="match status" value="2"/>
</dbReference>
<dbReference type="PROSITE" id="PS51747">
    <property type="entry name" value="CYT_DCMP_DEAMINASES_2"/>
    <property type="match status" value="2"/>
</dbReference>
<dbReference type="Proteomes" id="UP000318801">
    <property type="component" value="Unassembled WGS sequence"/>
</dbReference>
<dbReference type="InterPro" id="IPR002125">
    <property type="entry name" value="CMP_dCMP_dom"/>
</dbReference>
<dbReference type="PANTHER" id="PTHR11644">
    <property type="entry name" value="CYTIDINE DEAMINASE"/>
    <property type="match status" value="1"/>
</dbReference>
<evidence type="ECO:0000313" key="6">
    <source>
        <dbReference type="Proteomes" id="UP000318801"/>
    </source>
</evidence>
<dbReference type="Gene3D" id="3.40.140.10">
    <property type="entry name" value="Cytidine Deaminase, domain 2"/>
    <property type="match status" value="2"/>
</dbReference>
<feature type="region of interest" description="Disordered" evidence="3">
    <location>
        <begin position="1"/>
        <end position="35"/>
    </location>
</feature>
<accession>A0A506UG62</accession>
<feature type="compositionally biased region" description="Polar residues" evidence="3">
    <location>
        <begin position="1"/>
        <end position="12"/>
    </location>
</feature>
<feature type="domain" description="CMP/dCMP-type deaminase" evidence="4">
    <location>
        <begin position="89"/>
        <end position="210"/>
    </location>
</feature>
<name>A0A506UG62_9HYPH</name>
<comment type="similarity">
    <text evidence="1">Belongs to the cytidine and deoxycytidylate deaminase family.</text>
</comment>
<keyword evidence="5" id="KW-0378">Hydrolase</keyword>
<dbReference type="InterPro" id="IPR050202">
    <property type="entry name" value="Cyt/Deoxycyt_deaminase"/>
</dbReference>
<dbReference type="NCBIfam" id="NF006537">
    <property type="entry name" value="PRK09027.1"/>
    <property type="match status" value="1"/>
</dbReference>
<dbReference type="GO" id="GO:0004126">
    <property type="term" value="F:cytidine deaminase activity"/>
    <property type="evidence" value="ECO:0007669"/>
    <property type="project" value="UniProtKB-EC"/>
</dbReference>
<evidence type="ECO:0000256" key="1">
    <source>
        <dbReference type="ARBA" id="ARBA00006576"/>
    </source>
</evidence>
<dbReference type="GO" id="GO:0008270">
    <property type="term" value="F:zinc ion binding"/>
    <property type="evidence" value="ECO:0007669"/>
    <property type="project" value="InterPro"/>
</dbReference>
<evidence type="ECO:0000259" key="4">
    <source>
        <dbReference type="PROSITE" id="PS51747"/>
    </source>
</evidence>
<organism evidence="5 6">
    <name type="scientific">Martelella alba</name>
    <dbReference type="NCBI Taxonomy" id="2590451"/>
    <lineage>
        <taxon>Bacteria</taxon>
        <taxon>Pseudomonadati</taxon>
        <taxon>Pseudomonadota</taxon>
        <taxon>Alphaproteobacteria</taxon>
        <taxon>Hyphomicrobiales</taxon>
        <taxon>Aurantimonadaceae</taxon>
        <taxon>Martelella</taxon>
    </lineage>
</organism>
<dbReference type="GO" id="GO:0055086">
    <property type="term" value="P:nucleobase-containing small molecule metabolic process"/>
    <property type="evidence" value="ECO:0007669"/>
    <property type="project" value="UniProtKB-ARBA"/>
</dbReference>
<evidence type="ECO:0000256" key="2">
    <source>
        <dbReference type="ARBA" id="ARBA00011738"/>
    </source>
</evidence>
<comment type="subunit">
    <text evidence="2">Homodimer.</text>
</comment>
<reference evidence="5 6" key="1">
    <citation type="submission" date="2019-06" db="EMBL/GenBank/DDBJ databases">
        <authorList>
            <person name="Li M."/>
        </authorList>
    </citation>
    <scope>NUCLEOTIDE SEQUENCE [LARGE SCALE GENOMIC DNA]</scope>
    <source>
        <strain evidence="5 6">BGMRC2036</strain>
    </source>
</reference>
<dbReference type="CDD" id="cd01283">
    <property type="entry name" value="cytidine_deaminase"/>
    <property type="match status" value="2"/>
</dbReference>
<dbReference type="PANTHER" id="PTHR11644:SF2">
    <property type="entry name" value="CYTIDINE DEAMINASE"/>
    <property type="match status" value="1"/>
</dbReference>
<dbReference type="InterPro" id="IPR013171">
    <property type="entry name" value="Cyd/dCyd_deaminase_Zn-bd"/>
</dbReference>
<dbReference type="InterPro" id="IPR016193">
    <property type="entry name" value="Cytidine_deaminase-like"/>
</dbReference>
<sequence length="343" mass="36254">MRLFPQRTSAAHSHQEPRTREGSRVSPIAPPDNNRKNRIAEIEHNHGPAIRQEAESLAGRGREALKANAGSVLSAAAAEKICDRFDIEDIEFLMALLVDTAALRARPPISGFFVGAVGLEAETGNLILGGNLEFPGTHLGFSVHGEGFVSSRAFSRGTSVKTIALSGAHPCGHCRQYLSEFAIGADLNLVDPLGHRLKLADLYPWPFSPEALDEKGAEGGRINFPDLALADSISDAIAPALLAAGKRAHAPYSRSPGAVVLELKGGALISGATIESVAFNPTMPPLQAALIDLLAHGFDYNDIERATLGTVTGGPVDYARSTAELLTILAPQASLDVHNWSGL</sequence>
<feature type="compositionally biased region" description="Basic and acidic residues" evidence="3">
    <location>
        <begin position="13"/>
        <end position="23"/>
    </location>
</feature>
<dbReference type="GO" id="GO:0005829">
    <property type="term" value="C:cytosol"/>
    <property type="evidence" value="ECO:0007669"/>
    <property type="project" value="TreeGrafter"/>
</dbReference>
<dbReference type="GO" id="GO:0072527">
    <property type="term" value="P:pyrimidine-containing compound metabolic process"/>
    <property type="evidence" value="ECO:0007669"/>
    <property type="project" value="UniProtKB-ARBA"/>
</dbReference>
<dbReference type="AlphaFoldDB" id="A0A506UG62"/>
<evidence type="ECO:0000313" key="5">
    <source>
        <dbReference type="EMBL" id="TPW32381.1"/>
    </source>
</evidence>
<protein>
    <submittedName>
        <fullName evidence="5">Cytidine deaminase</fullName>
        <ecNumber evidence="5">3.5.4.5</ecNumber>
    </submittedName>
</protein>